<feature type="binding site" evidence="20">
    <location>
        <position position="444"/>
    </location>
    <ligand>
        <name>Mg(2+)</name>
        <dbReference type="ChEBI" id="CHEBI:18420"/>
    </ligand>
</feature>
<feature type="active site" description="Proton donor" evidence="18">
    <location>
        <position position="515"/>
    </location>
</feature>
<comment type="function">
    <text evidence="3 17">General (non sugar-specific) component of the phosphoenolpyruvate-dependent sugar phosphotransferase system (sugar PTS). This major carbohydrate active-transport system catalyzes the phosphorylation of incoming sugar substrates concomitantly with their translocation across the cell membrane. Enzyme I transfers the phosphoryl group from phosphoenolpyruvate (PEP) to the phosphoryl carrier protein (HPr).</text>
</comment>
<evidence type="ECO:0000256" key="13">
    <source>
        <dbReference type="ARBA" id="ARBA00022723"/>
    </source>
</evidence>
<dbReference type="InterPro" id="IPR015813">
    <property type="entry name" value="Pyrv/PenolPyrv_kinase-like_dom"/>
</dbReference>
<feature type="binding site" evidence="19">
    <location>
        <position position="338"/>
    </location>
    <ligand>
        <name>phosphoenolpyruvate</name>
        <dbReference type="ChEBI" id="CHEBI:58702"/>
    </ligand>
</feature>
<comment type="caution">
    <text evidence="24">The sequence shown here is derived from an EMBL/GenBank/DDBJ whole genome shotgun (WGS) entry which is preliminary data.</text>
</comment>
<gene>
    <name evidence="24" type="primary">ptsP</name>
    <name evidence="24" type="ORF">EOI86_14270</name>
</gene>
<dbReference type="InterPro" id="IPR008279">
    <property type="entry name" value="PEP-util_enz_mobile_dom"/>
</dbReference>
<evidence type="ECO:0000256" key="8">
    <source>
        <dbReference type="ARBA" id="ARBA00022448"/>
    </source>
</evidence>
<comment type="subcellular location">
    <subcellularLocation>
        <location evidence="4 17">Cytoplasm</location>
    </subcellularLocation>
</comment>
<dbReference type="EC" id="2.7.3.9" evidence="6 17"/>
<accession>A0A437QQZ5</accession>
<evidence type="ECO:0000259" key="22">
    <source>
        <dbReference type="Pfam" id="PF02896"/>
    </source>
</evidence>
<evidence type="ECO:0000256" key="2">
    <source>
        <dbReference type="ARBA" id="ARBA00001946"/>
    </source>
</evidence>
<dbReference type="InterPro" id="IPR006318">
    <property type="entry name" value="PTS_EI-like"/>
</dbReference>
<dbReference type="SUPFAM" id="SSF47831">
    <property type="entry name" value="Enzyme I of the PEP:sugar phosphotransferase system HPr-binding (sub)domain"/>
    <property type="match status" value="1"/>
</dbReference>
<feature type="binding site" evidence="20">
    <location>
        <position position="468"/>
    </location>
    <ligand>
        <name>Mg(2+)</name>
        <dbReference type="ChEBI" id="CHEBI:18420"/>
    </ligand>
</feature>
<evidence type="ECO:0000256" key="10">
    <source>
        <dbReference type="ARBA" id="ARBA00022597"/>
    </source>
</evidence>
<dbReference type="InterPro" id="IPR040442">
    <property type="entry name" value="Pyrv_kinase-like_dom_sf"/>
</dbReference>
<feature type="binding site" evidence="19">
    <location>
        <begin position="467"/>
        <end position="468"/>
    </location>
    <ligand>
        <name>phosphoenolpyruvate</name>
        <dbReference type="ChEBI" id="CHEBI:58702"/>
    </ligand>
</feature>
<dbReference type="GO" id="GO:0005737">
    <property type="term" value="C:cytoplasm"/>
    <property type="evidence" value="ECO:0007669"/>
    <property type="project" value="UniProtKB-SubCell"/>
</dbReference>
<feature type="domain" description="PEP-utilising enzyme mobile" evidence="21">
    <location>
        <begin position="160"/>
        <end position="231"/>
    </location>
</feature>
<dbReference type="Pfam" id="PF05524">
    <property type="entry name" value="PEP-utilisers_N"/>
    <property type="match status" value="1"/>
</dbReference>
<keyword evidence="8 17" id="KW-0813">Transport</keyword>
<evidence type="ECO:0000256" key="19">
    <source>
        <dbReference type="PIRSR" id="PIRSR000732-2"/>
    </source>
</evidence>
<dbReference type="InterPro" id="IPR036637">
    <property type="entry name" value="Phosphohistidine_dom_sf"/>
</dbReference>
<dbReference type="AlphaFoldDB" id="A0A437QQZ5"/>
<evidence type="ECO:0000256" key="4">
    <source>
        <dbReference type="ARBA" id="ARBA00004496"/>
    </source>
</evidence>
<dbReference type="GO" id="GO:0008965">
    <property type="term" value="F:phosphoenolpyruvate-protein phosphotransferase activity"/>
    <property type="evidence" value="ECO:0007669"/>
    <property type="project" value="UniProtKB-EC"/>
</dbReference>
<dbReference type="Proteomes" id="UP000287447">
    <property type="component" value="Unassembled WGS sequence"/>
</dbReference>
<feature type="active site" description="Tele-phosphohistidine intermediate" evidence="18">
    <location>
        <position position="195"/>
    </location>
</feature>
<comment type="similarity">
    <text evidence="5 17">Belongs to the PEP-utilizing enzyme family.</text>
</comment>
<evidence type="ECO:0000259" key="23">
    <source>
        <dbReference type="Pfam" id="PF05524"/>
    </source>
</evidence>
<evidence type="ECO:0000256" key="11">
    <source>
        <dbReference type="ARBA" id="ARBA00022679"/>
    </source>
</evidence>
<dbReference type="InterPro" id="IPR036618">
    <property type="entry name" value="PtsI_HPr-bd_sf"/>
</dbReference>
<feature type="domain" description="Phosphotransferase system enzyme I N-terminal" evidence="23">
    <location>
        <begin position="6"/>
        <end position="132"/>
    </location>
</feature>
<evidence type="ECO:0000256" key="6">
    <source>
        <dbReference type="ARBA" id="ARBA00012232"/>
    </source>
</evidence>
<keyword evidence="15 17" id="KW-0460">Magnesium</keyword>
<dbReference type="Pfam" id="PF02896">
    <property type="entry name" value="PEP-utilizers_C"/>
    <property type="match status" value="1"/>
</dbReference>
<evidence type="ECO:0000256" key="20">
    <source>
        <dbReference type="PIRSR" id="PIRSR000732-3"/>
    </source>
</evidence>
<evidence type="ECO:0000259" key="21">
    <source>
        <dbReference type="Pfam" id="PF00391"/>
    </source>
</evidence>
<dbReference type="InterPro" id="IPR050499">
    <property type="entry name" value="PEP-utilizing_PTS_enzyme"/>
</dbReference>
<dbReference type="SUPFAM" id="SSF51621">
    <property type="entry name" value="Phosphoenolpyruvate/pyruvate domain"/>
    <property type="match status" value="1"/>
</dbReference>
<dbReference type="GO" id="GO:0009401">
    <property type="term" value="P:phosphoenolpyruvate-dependent sugar phosphotransferase system"/>
    <property type="evidence" value="ECO:0007669"/>
    <property type="project" value="UniProtKB-KW"/>
</dbReference>
<dbReference type="InterPro" id="IPR000121">
    <property type="entry name" value="PEP_util_C"/>
</dbReference>
<keyword evidence="13 17" id="KW-0479">Metal-binding</keyword>
<keyword evidence="25" id="KW-1185">Reference proteome</keyword>
<feature type="binding site" evidence="19">
    <location>
        <position position="478"/>
    </location>
    <ligand>
        <name>phosphoenolpyruvate</name>
        <dbReference type="ChEBI" id="CHEBI:58702"/>
    </ligand>
</feature>
<evidence type="ECO:0000256" key="1">
    <source>
        <dbReference type="ARBA" id="ARBA00000683"/>
    </source>
</evidence>
<keyword evidence="12 17" id="KW-0598">Phosphotransferase system</keyword>
<name>A0A437QQZ5_9PROT</name>
<proteinExistence type="inferred from homology"/>
<dbReference type="NCBIfam" id="TIGR01417">
    <property type="entry name" value="PTS_I_fam"/>
    <property type="match status" value="1"/>
</dbReference>
<dbReference type="OrthoDB" id="9765468at2"/>
<evidence type="ECO:0000256" key="9">
    <source>
        <dbReference type="ARBA" id="ARBA00022490"/>
    </source>
</evidence>
<evidence type="ECO:0000256" key="18">
    <source>
        <dbReference type="PIRSR" id="PIRSR000732-1"/>
    </source>
</evidence>
<dbReference type="PANTHER" id="PTHR46244">
    <property type="entry name" value="PHOSPHOENOLPYRUVATE-PROTEIN PHOSPHOTRANSFERASE"/>
    <property type="match status" value="1"/>
</dbReference>
<dbReference type="Pfam" id="PF00391">
    <property type="entry name" value="PEP-utilizers"/>
    <property type="match status" value="1"/>
</dbReference>
<dbReference type="PIRSF" id="PIRSF000732">
    <property type="entry name" value="PTS_enzyme_I"/>
    <property type="match status" value="1"/>
</dbReference>
<evidence type="ECO:0000256" key="15">
    <source>
        <dbReference type="ARBA" id="ARBA00022842"/>
    </source>
</evidence>
<keyword evidence="24" id="KW-0670">Pyruvate</keyword>
<dbReference type="InterPro" id="IPR024692">
    <property type="entry name" value="PTS_EI"/>
</dbReference>
<evidence type="ECO:0000256" key="14">
    <source>
        <dbReference type="ARBA" id="ARBA00022777"/>
    </source>
</evidence>
<evidence type="ECO:0000313" key="25">
    <source>
        <dbReference type="Proteomes" id="UP000287447"/>
    </source>
</evidence>
<sequence length="585" mass="62890">MATFLGAGVSPGIVMGPARVIESGSLSVPEYALKTDKDIEADTERLERALAKSRRQLKALRTKSKSLPPAAAEEMGYLLDAHGAMLAESRLVRGFRRRIQEGQINAEAAVQTEVAHMARGFEQLDDPYIAARATDVREVGGRVLRNLMEGKSPSLGELSAGTILIAEDITPADTAQMDPAVVGGFAAVLGGAEGHAAIMARSLGLPAVLGAAGLLQAVKTGDIVIVDGQAGRIVVNPDKATQRRYEDKRAVLLRETVKLQRLRDVPAITADGAKVTLLANLELVRDTKHATEAGAEGIGLLRTEFMFMNRSDVPNEEEQYEILSTVVKHMDGRPVTVRTLDIGGEKLAYSLGAILDDHVGDAVNPALGVRAIRLSLREPKLFEAQLCAILRAAAHGPVRILLPMITTPGEVKQVRDIVTRLWLRLQRRGVDLPDEVPPIGVMIEIPGAALAADALAQTADFFAIGSNDLTMYTLAIDRADERVAHLYNPLHPAVLRLIEFTVQAALRARIPVSICGEIAGDPRFTPLLLGFGVRELSMSPMALARVKQRILKLDTADAARRARLVMEIADSGRIAALLDDMDGLA</sequence>
<organism evidence="24 25">
    <name type="scientific">Hwanghaeella grinnelliae</name>
    <dbReference type="NCBI Taxonomy" id="2500179"/>
    <lineage>
        <taxon>Bacteria</taxon>
        <taxon>Pseudomonadati</taxon>
        <taxon>Pseudomonadota</taxon>
        <taxon>Alphaproteobacteria</taxon>
        <taxon>Rhodospirillales</taxon>
        <taxon>Rhodospirillaceae</taxon>
        <taxon>Hwanghaeella</taxon>
    </lineage>
</organism>
<dbReference type="PRINTS" id="PR01736">
    <property type="entry name" value="PHPHTRNFRASE"/>
</dbReference>
<feature type="binding site" evidence="19">
    <location>
        <position position="302"/>
    </location>
    <ligand>
        <name>phosphoenolpyruvate</name>
        <dbReference type="ChEBI" id="CHEBI:58702"/>
    </ligand>
</feature>
<evidence type="ECO:0000256" key="16">
    <source>
        <dbReference type="ARBA" id="ARBA00033235"/>
    </source>
</evidence>
<dbReference type="GO" id="GO:0016301">
    <property type="term" value="F:kinase activity"/>
    <property type="evidence" value="ECO:0007669"/>
    <property type="project" value="UniProtKB-KW"/>
</dbReference>
<dbReference type="PANTHER" id="PTHR46244:SF3">
    <property type="entry name" value="PHOSPHOENOLPYRUVATE-PROTEIN PHOSPHOTRANSFERASE"/>
    <property type="match status" value="1"/>
</dbReference>
<dbReference type="Gene3D" id="3.50.30.10">
    <property type="entry name" value="Phosphohistidine domain"/>
    <property type="match status" value="1"/>
</dbReference>
<comment type="cofactor">
    <cofactor evidence="2 17 20">
        <name>Mg(2+)</name>
        <dbReference type="ChEBI" id="CHEBI:18420"/>
    </cofactor>
</comment>
<keyword evidence="9 17" id="KW-0963">Cytoplasm</keyword>
<feature type="domain" description="PEP-utilising enzyme C-terminal" evidence="22">
    <location>
        <begin position="259"/>
        <end position="554"/>
    </location>
</feature>
<dbReference type="GO" id="GO:0046872">
    <property type="term" value="F:metal ion binding"/>
    <property type="evidence" value="ECO:0007669"/>
    <property type="project" value="UniProtKB-KW"/>
</dbReference>
<protein>
    <recommendedName>
        <fullName evidence="7 17">Phosphoenolpyruvate-protein phosphotransferase</fullName>
        <ecNumber evidence="6 17">2.7.3.9</ecNumber>
    </recommendedName>
    <alternativeName>
        <fullName evidence="16 17">Phosphotransferase system, enzyme I</fullName>
    </alternativeName>
</protein>
<dbReference type="EMBL" id="SADE01000002">
    <property type="protein sequence ID" value="RVU36935.1"/>
    <property type="molecule type" value="Genomic_DNA"/>
</dbReference>
<dbReference type="Gene3D" id="3.20.20.60">
    <property type="entry name" value="Phosphoenolpyruvate-binding domains"/>
    <property type="match status" value="1"/>
</dbReference>
<evidence type="ECO:0000256" key="17">
    <source>
        <dbReference type="PIRNR" id="PIRNR000732"/>
    </source>
</evidence>
<comment type="catalytic activity">
    <reaction evidence="1 17">
        <text>L-histidyl-[protein] + phosphoenolpyruvate = N(pros)-phospho-L-histidyl-[protein] + pyruvate</text>
        <dbReference type="Rhea" id="RHEA:23880"/>
        <dbReference type="Rhea" id="RHEA-COMP:9745"/>
        <dbReference type="Rhea" id="RHEA-COMP:9746"/>
        <dbReference type="ChEBI" id="CHEBI:15361"/>
        <dbReference type="ChEBI" id="CHEBI:29979"/>
        <dbReference type="ChEBI" id="CHEBI:58702"/>
        <dbReference type="ChEBI" id="CHEBI:64837"/>
        <dbReference type="EC" id="2.7.3.9"/>
    </reaction>
</comment>
<evidence type="ECO:0000256" key="7">
    <source>
        <dbReference type="ARBA" id="ARBA00016544"/>
    </source>
</evidence>
<dbReference type="SUPFAM" id="SSF52009">
    <property type="entry name" value="Phosphohistidine domain"/>
    <property type="match status" value="1"/>
</dbReference>
<dbReference type="InterPro" id="IPR008731">
    <property type="entry name" value="PTS_EIN"/>
</dbReference>
<reference evidence="25" key="1">
    <citation type="submission" date="2019-01" db="EMBL/GenBank/DDBJ databases">
        <title>Gri0909 isolated from a small marine red alga.</title>
        <authorList>
            <person name="Kim J."/>
            <person name="Jeong S.E."/>
            <person name="Jeon C.O."/>
        </authorList>
    </citation>
    <scope>NUCLEOTIDE SEQUENCE [LARGE SCALE GENOMIC DNA]</scope>
    <source>
        <strain evidence="25">Gri0909</strain>
    </source>
</reference>
<evidence type="ECO:0000256" key="3">
    <source>
        <dbReference type="ARBA" id="ARBA00002728"/>
    </source>
</evidence>
<evidence type="ECO:0000256" key="5">
    <source>
        <dbReference type="ARBA" id="ARBA00007837"/>
    </source>
</evidence>
<keyword evidence="14 17" id="KW-0418">Kinase</keyword>
<keyword evidence="10 17" id="KW-0762">Sugar transport</keyword>
<dbReference type="Gene3D" id="1.10.274.10">
    <property type="entry name" value="PtsI, HPr-binding domain"/>
    <property type="match status" value="1"/>
</dbReference>
<keyword evidence="11 17" id="KW-0808">Transferase</keyword>
<evidence type="ECO:0000313" key="24">
    <source>
        <dbReference type="EMBL" id="RVU36935.1"/>
    </source>
</evidence>
<evidence type="ECO:0000256" key="12">
    <source>
        <dbReference type="ARBA" id="ARBA00022683"/>
    </source>
</evidence>